<evidence type="ECO:0000259" key="1">
    <source>
        <dbReference type="Pfam" id="PF00534"/>
    </source>
</evidence>
<comment type="caution">
    <text evidence="2">The sequence shown here is derived from an EMBL/GenBank/DDBJ whole genome shotgun (WGS) entry which is preliminary data.</text>
</comment>
<protein>
    <submittedName>
        <fullName evidence="2">Glycosyltransferase</fullName>
    </submittedName>
</protein>
<dbReference type="RefSeq" id="WP_186563519.1">
    <property type="nucleotide sequence ID" value="NZ_JACNMF010000005.1"/>
</dbReference>
<dbReference type="Gene3D" id="3.40.50.2000">
    <property type="entry name" value="Glycogen Phosphorylase B"/>
    <property type="match status" value="2"/>
</dbReference>
<dbReference type="Pfam" id="PF00534">
    <property type="entry name" value="Glycos_transf_1"/>
    <property type="match status" value="1"/>
</dbReference>
<dbReference type="PANTHER" id="PTHR12526:SF595">
    <property type="entry name" value="BLL5217 PROTEIN"/>
    <property type="match status" value="1"/>
</dbReference>
<dbReference type="GO" id="GO:0016757">
    <property type="term" value="F:glycosyltransferase activity"/>
    <property type="evidence" value="ECO:0007669"/>
    <property type="project" value="InterPro"/>
</dbReference>
<sequence length="328" mass="37260">MKILIEDKTAVLPAKKYGGTERVIWGLAKELVKLGHEVYLLAKEGSHSDFATVIHYDETKDLKSHIPDDVDVVHLFHSLGKAIDKPYIFTMGGNPSPEQALDINMVFVSKNHAQRYGSEAFVHNGLDWDDYPDPILDNKRDYLHFLAKASWKVKNLFGTAKIALKSGHKLHVMGGERWTYRNFKRGLKYILNKNIIFHGMVENDKKMEIAQHSKALVFPVVWHEPFGLAITESMYAGCAVFGTKNGSLAELITPEVGFSSNNSNEIIKAIKEFNYNPKRCHEHAVKYYNSKVMTESYLELYEKVISGKTINPEVPKYIEEANVVPKFT</sequence>
<name>A0A923HE91_9FLAO</name>
<dbReference type="InterPro" id="IPR001296">
    <property type="entry name" value="Glyco_trans_1"/>
</dbReference>
<evidence type="ECO:0000313" key="3">
    <source>
        <dbReference type="Proteomes" id="UP000656244"/>
    </source>
</evidence>
<feature type="domain" description="Glycosyl transferase family 1" evidence="1">
    <location>
        <begin position="162"/>
        <end position="281"/>
    </location>
</feature>
<evidence type="ECO:0000313" key="2">
    <source>
        <dbReference type="EMBL" id="MBC3759551.1"/>
    </source>
</evidence>
<dbReference type="PANTHER" id="PTHR12526">
    <property type="entry name" value="GLYCOSYLTRANSFERASE"/>
    <property type="match status" value="1"/>
</dbReference>
<accession>A0A923HE91</accession>
<dbReference type="EMBL" id="JACNMF010000005">
    <property type="protein sequence ID" value="MBC3759551.1"/>
    <property type="molecule type" value="Genomic_DNA"/>
</dbReference>
<keyword evidence="3" id="KW-1185">Reference proteome</keyword>
<reference evidence="2" key="1">
    <citation type="submission" date="2020-08" db="EMBL/GenBank/DDBJ databases">
        <title>Hyunsoonleella sp. strain SJ7 genome sequencing and assembly.</title>
        <authorList>
            <person name="Kim I."/>
        </authorList>
    </citation>
    <scope>NUCLEOTIDE SEQUENCE</scope>
    <source>
        <strain evidence="2">SJ7</strain>
    </source>
</reference>
<proteinExistence type="predicted"/>
<dbReference type="SUPFAM" id="SSF53756">
    <property type="entry name" value="UDP-Glycosyltransferase/glycogen phosphorylase"/>
    <property type="match status" value="1"/>
</dbReference>
<dbReference type="Proteomes" id="UP000656244">
    <property type="component" value="Unassembled WGS sequence"/>
</dbReference>
<organism evidence="2 3">
    <name type="scientific">Hyunsoonleella aquatilis</name>
    <dbReference type="NCBI Taxonomy" id="2762758"/>
    <lineage>
        <taxon>Bacteria</taxon>
        <taxon>Pseudomonadati</taxon>
        <taxon>Bacteroidota</taxon>
        <taxon>Flavobacteriia</taxon>
        <taxon>Flavobacteriales</taxon>
        <taxon>Flavobacteriaceae</taxon>
    </lineage>
</organism>
<gene>
    <name evidence="2" type="ORF">H7U19_14130</name>
</gene>
<dbReference type="AlphaFoldDB" id="A0A923HE91"/>